<proteinExistence type="predicted"/>
<evidence type="ECO:0000313" key="2">
    <source>
        <dbReference type="Proteomes" id="UP001634393"/>
    </source>
</evidence>
<dbReference type="EMBL" id="JBJXBP010000008">
    <property type="protein sequence ID" value="KAL3812962.1"/>
    <property type="molecule type" value="Genomic_DNA"/>
</dbReference>
<keyword evidence="2" id="KW-1185">Reference proteome</keyword>
<evidence type="ECO:0000313" key="1">
    <source>
        <dbReference type="EMBL" id="KAL3812962.1"/>
    </source>
</evidence>
<comment type="caution">
    <text evidence="1">The sequence shown here is derived from an EMBL/GenBank/DDBJ whole genome shotgun (WGS) entry which is preliminary data.</text>
</comment>
<gene>
    <name evidence="1" type="ORF">ACJIZ3_014230</name>
</gene>
<reference evidence="1 2" key="1">
    <citation type="submission" date="2024-12" db="EMBL/GenBank/DDBJ databases">
        <title>The unique morphological basis and parallel evolutionary history of personate flowers in Penstemon.</title>
        <authorList>
            <person name="Depatie T.H."/>
            <person name="Wessinger C.A."/>
        </authorList>
    </citation>
    <scope>NUCLEOTIDE SEQUENCE [LARGE SCALE GENOMIC DNA]</scope>
    <source>
        <strain evidence="1">WTNN_2</strain>
        <tissue evidence="1">Leaf</tissue>
    </source>
</reference>
<protein>
    <submittedName>
        <fullName evidence="1">Uncharacterized protein</fullName>
    </submittedName>
</protein>
<accession>A0ABD3RKV8</accession>
<dbReference type="Proteomes" id="UP001634393">
    <property type="component" value="Unassembled WGS sequence"/>
</dbReference>
<name>A0ABD3RKV8_9LAMI</name>
<organism evidence="1 2">
    <name type="scientific">Penstemon smallii</name>
    <dbReference type="NCBI Taxonomy" id="265156"/>
    <lineage>
        <taxon>Eukaryota</taxon>
        <taxon>Viridiplantae</taxon>
        <taxon>Streptophyta</taxon>
        <taxon>Embryophyta</taxon>
        <taxon>Tracheophyta</taxon>
        <taxon>Spermatophyta</taxon>
        <taxon>Magnoliopsida</taxon>
        <taxon>eudicotyledons</taxon>
        <taxon>Gunneridae</taxon>
        <taxon>Pentapetalae</taxon>
        <taxon>asterids</taxon>
        <taxon>lamiids</taxon>
        <taxon>Lamiales</taxon>
        <taxon>Plantaginaceae</taxon>
        <taxon>Cheloneae</taxon>
        <taxon>Penstemon</taxon>
    </lineage>
</organism>
<sequence>MITELDSDGSPVVSSSSDYIDITDDDEIDSIRVHSVLFGNAGPNIENLEPVADVEFGQIDGNDVELGTFEGSDVELGQVEGG</sequence>
<dbReference type="AlphaFoldDB" id="A0ABD3RKV8"/>